<comment type="function">
    <text evidence="9">Catalyzes the ATP-dependent phosphorylation of N-acetyl-L-glutamate.</text>
</comment>
<feature type="binding site" evidence="9">
    <location>
        <position position="205"/>
    </location>
    <ligand>
        <name>substrate</name>
    </ligand>
</feature>
<feature type="domain" description="Aspartate/glutamate/uridylate kinase" evidence="10">
    <location>
        <begin position="52"/>
        <end position="289"/>
    </location>
</feature>
<dbReference type="GO" id="GO:0016301">
    <property type="term" value="F:kinase activity"/>
    <property type="evidence" value="ECO:0007669"/>
    <property type="project" value="UniProtKB-KW"/>
</dbReference>
<dbReference type="InterPro" id="IPR004662">
    <property type="entry name" value="AcgluKinase_fam"/>
</dbReference>
<dbReference type="SUPFAM" id="SSF53633">
    <property type="entry name" value="Carbamate kinase-like"/>
    <property type="match status" value="1"/>
</dbReference>
<keyword evidence="3 9" id="KW-0028">Amino-acid biosynthesis</keyword>
<evidence type="ECO:0000256" key="4">
    <source>
        <dbReference type="ARBA" id="ARBA00022679"/>
    </source>
</evidence>
<comment type="subcellular location">
    <subcellularLocation>
        <location evidence="9">Cytoplasm</location>
    </subcellularLocation>
</comment>
<dbReference type="NCBIfam" id="TIGR00761">
    <property type="entry name" value="argB"/>
    <property type="match status" value="1"/>
</dbReference>
<evidence type="ECO:0000256" key="9">
    <source>
        <dbReference type="HAMAP-Rule" id="MF_00082"/>
    </source>
</evidence>
<evidence type="ECO:0000256" key="5">
    <source>
        <dbReference type="ARBA" id="ARBA00022741"/>
    </source>
</evidence>
<dbReference type="PIRSF" id="PIRSF000728">
    <property type="entry name" value="NAGK"/>
    <property type="match status" value="1"/>
</dbReference>
<protein>
    <recommendedName>
        <fullName evidence="9">Acetylglutamate kinase</fullName>
        <ecNumber evidence="9">2.7.2.8</ecNumber>
    </recommendedName>
    <alternativeName>
        <fullName evidence="9">N-acetyl-L-glutamate 5-phosphotransferase</fullName>
    </alternativeName>
    <alternativeName>
        <fullName evidence="9">NAG kinase</fullName>
        <shortName evidence="9">NAGK</shortName>
    </alternativeName>
</protein>
<dbReference type="PANTHER" id="PTHR23342:SF0">
    <property type="entry name" value="N-ACETYLGLUTAMATE SYNTHASE, MITOCHONDRIAL"/>
    <property type="match status" value="1"/>
</dbReference>
<comment type="pathway">
    <text evidence="1 9">Amino-acid biosynthesis; L-arginine biosynthesis; N(2)-acetyl-L-ornithine from L-glutamate: step 2/4.</text>
</comment>
<evidence type="ECO:0000313" key="12">
    <source>
        <dbReference type="Proteomes" id="UP001501682"/>
    </source>
</evidence>
<keyword evidence="9" id="KW-0963">Cytoplasm</keyword>
<evidence type="ECO:0000259" key="10">
    <source>
        <dbReference type="Pfam" id="PF00696"/>
    </source>
</evidence>
<dbReference type="InterPro" id="IPR037528">
    <property type="entry name" value="ArgB"/>
</dbReference>
<keyword evidence="12" id="KW-1185">Reference proteome</keyword>
<feature type="binding site" evidence="9">
    <location>
        <begin position="88"/>
        <end position="89"/>
    </location>
    <ligand>
        <name>substrate</name>
    </ligand>
</feature>
<dbReference type="HAMAP" id="MF_00082">
    <property type="entry name" value="ArgB"/>
    <property type="match status" value="1"/>
</dbReference>
<dbReference type="EC" id="2.7.2.8" evidence="9"/>
<evidence type="ECO:0000256" key="8">
    <source>
        <dbReference type="ARBA" id="ARBA00048141"/>
    </source>
</evidence>
<keyword evidence="7 9" id="KW-0067">ATP-binding</keyword>
<keyword evidence="2 9" id="KW-0055">Arginine biosynthesis</keyword>
<feature type="site" description="Transition state stabilizer" evidence="9">
    <location>
        <position position="56"/>
    </location>
</feature>
<evidence type="ECO:0000256" key="6">
    <source>
        <dbReference type="ARBA" id="ARBA00022777"/>
    </source>
</evidence>
<organism evidence="11 12">
    <name type="scientific">Winogradskyella damuponensis</name>
    <dbReference type="NCBI Taxonomy" id="943939"/>
    <lineage>
        <taxon>Bacteria</taxon>
        <taxon>Pseudomonadati</taxon>
        <taxon>Bacteroidota</taxon>
        <taxon>Flavobacteriia</taxon>
        <taxon>Flavobacteriales</taxon>
        <taxon>Flavobacteriaceae</taxon>
        <taxon>Winogradskyella</taxon>
    </lineage>
</organism>
<accession>A0ABP8D196</accession>
<reference evidence="12" key="1">
    <citation type="journal article" date="2019" name="Int. J. Syst. Evol. Microbiol.">
        <title>The Global Catalogue of Microorganisms (GCM) 10K type strain sequencing project: providing services to taxonomists for standard genome sequencing and annotation.</title>
        <authorList>
            <consortium name="The Broad Institute Genomics Platform"/>
            <consortium name="The Broad Institute Genome Sequencing Center for Infectious Disease"/>
            <person name="Wu L."/>
            <person name="Ma J."/>
        </authorList>
    </citation>
    <scope>NUCLEOTIDE SEQUENCE [LARGE SCALE GENOMIC DNA]</scope>
    <source>
        <strain evidence="12">JCM 17633</strain>
    </source>
</reference>
<comment type="caution">
    <text evidence="11">The sequence shown here is derived from an EMBL/GenBank/DDBJ whole genome shotgun (WGS) entry which is preliminary data.</text>
</comment>
<comment type="similarity">
    <text evidence="9">Belongs to the acetylglutamate kinase family. ArgB subfamily.</text>
</comment>
<dbReference type="InterPro" id="IPR001048">
    <property type="entry name" value="Asp/Glu/Uridylate_kinase"/>
</dbReference>
<dbReference type="Gene3D" id="3.40.1160.10">
    <property type="entry name" value="Acetylglutamate kinase-like"/>
    <property type="match status" value="1"/>
</dbReference>
<evidence type="ECO:0000256" key="1">
    <source>
        <dbReference type="ARBA" id="ARBA00004828"/>
    </source>
</evidence>
<keyword evidence="5 9" id="KW-0547">Nucleotide-binding</keyword>
<evidence type="ECO:0000256" key="2">
    <source>
        <dbReference type="ARBA" id="ARBA00022571"/>
    </source>
</evidence>
<sequence>MSGRAQSRPINVKDLSTALEETKNIVDLSGLKNLAGLQLKDTRLREHEMKTIKIIKIGGNIIDNEDALATFIKDFSTITGPKVLVHGGGKLATKLATQMNIPVKMTEGRRITDTDTLDIITMVYAGKINKNIVAQLQANQCNAIGLSGADGNTIVSEKRPVKTIDYGFVGDVKKVNTEVLNILLRNNVTPVFCAITHNENGQLLNTNADTIASELAIGLSSIFNTELYYCFEKNGVLENVEDDDSVIENINTESYKALKDNHIIFEGMLPKLDNCFHAINQNVKKVCIGKSDMLFNTNNKHTTITK</sequence>
<keyword evidence="6 9" id="KW-0418">Kinase</keyword>
<feature type="site" description="Transition state stabilizer" evidence="9">
    <location>
        <position position="271"/>
    </location>
</feature>
<feature type="binding site" evidence="9">
    <location>
        <position position="110"/>
    </location>
    <ligand>
        <name>substrate</name>
    </ligand>
</feature>
<dbReference type="Proteomes" id="UP001501682">
    <property type="component" value="Unassembled WGS sequence"/>
</dbReference>
<dbReference type="EMBL" id="BAABCB010000030">
    <property type="protein sequence ID" value="GAA4245920.1"/>
    <property type="molecule type" value="Genomic_DNA"/>
</dbReference>
<gene>
    <name evidence="9 11" type="primary">argB</name>
    <name evidence="11" type="ORF">GCM10022292_30200</name>
</gene>
<evidence type="ECO:0000256" key="3">
    <source>
        <dbReference type="ARBA" id="ARBA00022605"/>
    </source>
</evidence>
<evidence type="ECO:0000313" key="11">
    <source>
        <dbReference type="EMBL" id="GAA4245920.1"/>
    </source>
</evidence>
<proteinExistence type="inferred from homology"/>
<dbReference type="Pfam" id="PF00696">
    <property type="entry name" value="AA_kinase"/>
    <property type="match status" value="1"/>
</dbReference>
<dbReference type="CDD" id="cd04238">
    <property type="entry name" value="AAK_NAGK-like"/>
    <property type="match status" value="1"/>
</dbReference>
<dbReference type="InterPro" id="IPR036393">
    <property type="entry name" value="AceGlu_kinase-like_sf"/>
</dbReference>
<dbReference type="PANTHER" id="PTHR23342">
    <property type="entry name" value="N-ACETYLGLUTAMATE SYNTHASE"/>
    <property type="match status" value="1"/>
</dbReference>
<name>A0ABP8D196_9FLAO</name>
<keyword evidence="4 9" id="KW-0808">Transferase</keyword>
<comment type="catalytic activity">
    <reaction evidence="8 9">
        <text>N-acetyl-L-glutamate + ATP = N-acetyl-L-glutamyl 5-phosphate + ADP</text>
        <dbReference type="Rhea" id="RHEA:14629"/>
        <dbReference type="ChEBI" id="CHEBI:30616"/>
        <dbReference type="ChEBI" id="CHEBI:44337"/>
        <dbReference type="ChEBI" id="CHEBI:57936"/>
        <dbReference type="ChEBI" id="CHEBI:456216"/>
        <dbReference type="EC" id="2.7.2.8"/>
    </reaction>
</comment>
<evidence type="ECO:0000256" key="7">
    <source>
        <dbReference type="ARBA" id="ARBA00022840"/>
    </source>
</evidence>